<evidence type="ECO:0000313" key="2">
    <source>
        <dbReference type="Proteomes" id="UP000790709"/>
    </source>
</evidence>
<name>A0ACB8B2U4_9AGAM</name>
<evidence type="ECO:0000313" key="1">
    <source>
        <dbReference type="EMBL" id="KAH7920070.1"/>
    </source>
</evidence>
<protein>
    <submittedName>
        <fullName evidence="1">Uncharacterized protein</fullName>
    </submittedName>
</protein>
<keyword evidence="2" id="KW-1185">Reference proteome</keyword>
<dbReference type="Proteomes" id="UP000790709">
    <property type="component" value="Unassembled WGS sequence"/>
</dbReference>
<organism evidence="1 2">
    <name type="scientific">Leucogyrophana mollusca</name>
    <dbReference type="NCBI Taxonomy" id="85980"/>
    <lineage>
        <taxon>Eukaryota</taxon>
        <taxon>Fungi</taxon>
        <taxon>Dikarya</taxon>
        <taxon>Basidiomycota</taxon>
        <taxon>Agaricomycotina</taxon>
        <taxon>Agaricomycetes</taxon>
        <taxon>Agaricomycetidae</taxon>
        <taxon>Boletales</taxon>
        <taxon>Boletales incertae sedis</taxon>
        <taxon>Leucogyrophana</taxon>
    </lineage>
</organism>
<sequence>MRPPNYRPSHRVRYHPYPRYAFSQRERLMQTIDEQNDADQGKTVHASGAAEGLLPVIQELDEETANLEQALPPVESTEGERIPTRHRSISTVIVDLALSFMRRLLPKHP</sequence>
<gene>
    <name evidence="1" type="ORF">BV22DRAFT_1040306</name>
</gene>
<accession>A0ACB8B2U4</accession>
<reference evidence="1" key="1">
    <citation type="journal article" date="2021" name="New Phytol.">
        <title>Evolutionary innovations through gain and loss of genes in the ectomycorrhizal Boletales.</title>
        <authorList>
            <person name="Wu G."/>
            <person name="Miyauchi S."/>
            <person name="Morin E."/>
            <person name="Kuo A."/>
            <person name="Drula E."/>
            <person name="Varga T."/>
            <person name="Kohler A."/>
            <person name="Feng B."/>
            <person name="Cao Y."/>
            <person name="Lipzen A."/>
            <person name="Daum C."/>
            <person name="Hundley H."/>
            <person name="Pangilinan J."/>
            <person name="Johnson J."/>
            <person name="Barry K."/>
            <person name="LaButti K."/>
            <person name="Ng V."/>
            <person name="Ahrendt S."/>
            <person name="Min B."/>
            <person name="Choi I.G."/>
            <person name="Park H."/>
            <person name="Plett J.M."/>
            <person name="Magnuson J."/>
            <person name="Spatafora J.W."/>
            <person name="Nagy L.G."/>
            <person name="Henrissat B."/>
            <person name="Grigoriev I.V."/>
            <person name="Yang Z.L."/>
            <person name="Xu J."/>
            <person name="Martin F.M."/>
        </authorList>
    </citation>
    <scope>NUCLEOTIDE SEQUENCE</scope>
    <source>
        <strain evidence="1">KUC20120723A-06</strain>
    </source>
</reference>
<dbReference type="EMBL" id="MU266607">
    <property type="protein sequence ID" value="KAH7920070.1"/>
    <property type="molecule type" value="Genomic_DNA"/>
</dbReference>
<comment type="caution">
    <text evidence="1">The sequence shown here is derived from an EMBL/GenBank/DDBJ whole genome shotgun (WGS) entry which is preliminary data.</text>
</comment>
<proteinExistence type="predicted"/>